<keyword evidence="1" id="KW-0812">Transmembrane</keyword>
<reference evidence="2 3" key="1">
    <citation type="submission" date="2023-12" db="EMBL/GenBank/DDBJ databases">
        <title>Novel species of the genus Arcicella isolated from rivers.</title>
        <authorList>
            <person name="Lu H."/>
        </authorList>
    </citation>
    <scope>NUCLEOTIDE SEQUENCE [LARGE SCALE GENOMIC DNA]</scope>
    <source>
        <strain evidence="2 3">DC25W</strain>
    </source>
</reference>
<comment type="caution">
    <text evidence="2">The sequence shown here is derived from an EMBL/GenBank/DDBJ whole genome shotgun (WGS) entry which is preliminary data.</text>
</comment>
<sequence>MNRPILYTLTFVLMLGCISEKKARFKAEQFYKDHPKELAQTCAKKFPIHSQYIEGITIVRKNTTIEKGILLDCPEQQKTLCYPDSKTIYIKTVRVDTVVKENTAKVAMLSNQLNTANNLMLEENKINLSLYNKIEESKKKSERLLLILIAIGTLFGISVFFRLKNII</sequence>
<proteinExistence type="predicted"/>
<evidence type="ECO:0000313" key="3">
    <source>
        <dbReference type="Proteomes" id="UP001302222"/>
    </source>
</evidence>
<dbReference type="EMBL" id="JAYGIM010000001">
    <property type="protein sequence ID" value="MEA5425448.1"/>
    <property type="molecule type" value="Genomic_DNA"/>
</dbReference>
<dbReference type="PROSITE" id="PS51257">
    <property type="entry name" value="PROKAR_LIPOPROTEIN"/>
    <property type="match status" value="1"/>
</dbReference>
<keyword evidence="1" id="KW-0472">Membrane</keyword>
<feature type="transmembrane region" description="Helical" evidence="1">
    <location>
        <begin position="144"/>
        <end position="163"/>
    </location>
</feature>
<dbReference type="Proteomes" id="UP001302222">
    <property type="component" value="Unassembled WGS sequence"/>
</dbReference>
<gene>
    <name evidence="2" type="ORF">VB798_02620</name>
</gene>
<keyword evidence="3" id="KW-1185">Reference proteome</keyword>
<keyword evidence="1" id="KW-1133">Transmembrane helix</keyword>
<dbReference type="RefSeq" id="WP_323255659.1">
    <property type="nucleotide sequence ID" value="NZ_JAYGIM010000001.1"/>
</dbReference>
<accession>A0ABU5SDS7</accession>
<evidence type="ECO:0000256" key="1">
    <source>
        <dbReference type="SAM" id="Phobius"/>
    </source>
</evidence>
<organism evidence="2 3">
    <name type="scientific">Arcicella lustrica</name>
    <dbReference type="NCBI Taxonomy" id="2984196"/>
    <lineage>
        <taxon>Bacteria</taxon>
        <taxon>Pseudomonadati</taxon>
        <taxon>Bacteroidota</taxon>
        <taxon>Cytophagia</taxon>
        <taxon>Cytophagales</taxon>
        <taxon>Flectobacillaceae</taxon>
        <taxon>Arcicella</taxon>
    </lineage>
</organism>
<evidence type="ECO:0008006" key="4">
    <source>
        <dbReference type="Google" id="ProtNLM"/>
    </source>
</evidence>
<evidence type="ECO:0000313" key="2">
    <source>
        <dbReference type="EMBL" id="MEA5425448.1"/>
    </source>
</evidence>
<name>A0ABU5SDS7_9BACT</name>
<protein>
    <recommendedName>
        <fullName evidence="4">Lipoprotein</fullName>
    </recommendedName>
</protein>